<feature type="transmembrane region" description="Helical" evidence="6">
    <location>
        <begin position="400"/>
        <end position="426"/>
    </location>
</feature>
<keyword evidence="8" id="KW-1185">Reference proteome</keyword>
<dbReference type="InterPro" id="IPR002781">
    <property type="entry name" value="TM_pro_TauE-like"/>
</dbReference>
<comment type="subcellular location">
    <subcellularLocation>
        <location evidence="1">Membrane</location>
        <topology evidence="1">Multi-pass membrane protein</topology>
    </subcellularLocation>
</comment>
<feature type="compositionally biased region" description="Basic and acidic residues" evidence="5">
    <location>
        <begin position="19"/>
        <end position="28"/>
    </location>
</feature>
<feature type="non-terminal residue" evidence="7">
    <location>
        <position position="1"/>
    </location>
</feature>
<accession>A0ABD3NNF1</accession>
<evidence type="ECO:0000313" key="8">
    <source>
        <dbReference type="Proteomes" id="UP001530315"/>
    </source>
</evidence>
<keyword evidence="2 6" id="KW-0812">Transmembrane</keyword>
<feature type="transmembrane region" description="Helical" evidence="6">
    <location>
        <begin position="166"/>
        <end position="188"/>
    </location>
</feature>
<evidence type="ECO:0008006" key="9">
    <source>
        <dbReference type="Google" id="ProtNLM"/>
    </source>
</evidence>
<evidence type="ECO:0000256" key="2">
    <source>
        <dbReference type="ARBA" id="ARBA00022692"/>
    </source>
</evidence>
<dbReference type="InterPro" id="IPR051598">
    <property type="entry name" value="TSUP/Inactive_protease-like"/>
</dbReference>
<dbReference type="Proteomes" id="UP001530315">
    <property type="component" value="Unassembled WGS sequence"/>
</dbReference>
<dbReference type="GO" id="GO:0016020">
    <property type="term" value="C:membrane"/>
    <property type="evidence" value="ECO:0007669"/>
    <property type="project" value="UniProtKB-SubCell"/>
</dbReference>
<feature type="compositionally biased region" description="Low complexity" evidence="5">
    <location>
        <begin position="96"/>
        <end position="108"/>
    </location>
</feature>
<keyword evidence="3 6" id="KW-1133">Transmembrane helix</keyword>
<keyword evidence="4 6" id="KW-0472">Membrane</keyword>
<feature type="region of interest" description="Disordered" evidence="5">
    <location>
        <begin position="49"/>
        <end position="108"/>
    </location>
</feature>
<dbReference type="Pfam" id="PF01925">
    <property type="entry name" value="TauE"/>
    <property type="match status" value="1"/>
</dbReference>
<gene>
    <name evidence="7" type="ORF">ACHAW5_010220</name>
</gene>
<evidence type="ECO:0000256" key="1">
    <source>
        <dbReference type="ARBA" id="ARBA00004141"/>
    </source>
</evidence>
<feature type="region of interest" description="Disordered" evidence="5">
    <location>
        <begin position="245"/>
        <end position="308"/>
    </location>
</feature>
<comment type="caution">
    <text evidence="7">The sequence shown here is derived from an EMBL/GenBank/DDBJ whole genome shotgun (WGS) entry which is preliminary data.</text>
</comment>
<dbReference type="EMBL" id="JALLAZ020001291">
    <property type="protein sequence ID" value="KAL3777418.1"/>
    <property type="molecule type" value="Genomic_DNA"/>
</dbReference>
<feature type="compositionally biased region" description="Low complexity" evidence="5">
    <location>
        <begin position="270"/>
        <end position="308"/>
    </location>
</feature>
<feature type="compositionally biased region" description="Gly residues" evidence="5">
    <location>
        <begin position="9"/>
        <end position="18"/>
    </location>
</feature>
<evidence type="ECO:0000256" key="6">
    <source>
        <dbReference type="SAM" id="Phobius"/>
    </source>
</evidence>
<proteinExistence type="predicted"/>
<dbReference type="AlphaFoldDB" id="A0ABD3NNF1"/>
<feature type="compositionally biased region" description="Acidic residues" evidence="5">
    <location>
        <begin position="247"/>
        <end position="265"/>
    </location>
</feature>
<evidence type="ECO:0000256" key="4">
    <source>
        <dbReference type="ARBA" id="ARBA00023136"/>
    </source>
</evidence>
<evidence type="ECO:0000256" key="5">
    <source>
        <dbReference type="SAM" id="MobiDB-lite"/>
    </source>
</evidence>
<feature type="region of interest" description="Disordered" evidence="5">
    <location>
        <begin position="1"/>
        <end position="28"/>
    </location>
</feature>
<dbReference type="PANTHER" id="PTHR43701:SF2">
    <property type="entry name" value="MEMBRANE TRANSPORTER PROTEIN YJNA-RELATED"/>
    <property type="match status" value="1"/>
</dbReference>
<protein>
    <recommendedName>
        <fullName evidence="9">Membrane transporter protein</fullName>
    </recommendedName>
</protein>
<reference evidence="7 8" key="1">
    <citation type="submission" date="2024-10" db="EMBL/GenBank/DDBJ databases">
        <title>Updated reference genomes for cyclostephanoid diatoms.</title>
        <authorList>
            <person name="Roberts W.R."/>
            <person name="Alverson A.J."/>
        </authorList>
    </citation>
    <scope>NUCLEOTIDE SEQUENCE [LARGE SCALE GENOMIC DNA]</scope>
    <source>
        <strain evidence="7 8">AJA276-08</strain>
    </source>
</reference>
<organism evidence="7 8">
    <name type="scientific">Stephanodiscus triporus</name>
    <dbReference type="NCBI Taxonomy" id="2934178"/>
    <lineage>
        <taxon>Eukaryota</taxon>
        <taxon>Sar</taxon>
        <taxon>Stramenopiles</taxon>
        <taxon>Ochrophyta</taxon>
        <taxon>Bacillariophyta</taxon>
        <taxon>Coscinodiscophyceae</taxon>
        <taxon>Thalassiosirophycidae</taxon>
        <taxon>Stephanodiscales</taxon>
        <taxon>Stephanodiscaceae</taxon>
        <taxon>Stephanodiscus</taxon>
    </lineage>
</organism>
<evidence type="ECO:0000313" key="7">
    <source>
        <dbReference type="EMBL" id="KAL3777418.1"/>
    </source>
</evidence>
<dbReference type="PANTHER" id="PTHR43701">
    <property type="entry name" value="MEMBRANE TRANSPORTER PROTEIN MJ0441-RELATED"/>
    <property type="match status" value="1"/>
</dbReference>
<evidence type="ECO:0000256" key="3">
    <source>
        <dbReference type="ARBA" id="ARBA00022989"/>
    </source>
</evidence>
<name>A0ABD3NNF1_9STRA</name>
<sequence>EREVFVRGGKYGGGGGSKTRGETVTEVDTRSASVQNFWGGEAVRRASMRHRGWSSSLTSPRRWQRGGGGGGNDHRRAGRRSAAWTSYSPARLPRGSSSISTMMTTTTTSGATNLARWRSRGPVPMGGVGGKASNFATTNNGPKGGEQVDELLASSMSSHVDRLHSFAIGTIAGLLGSLAGMGGGFVMIPMMTAARRSKSSSSSSSWWRRTGGGLGLNQHQAHGTSLFAVGTTGLAGAAGYGVRGAAGDDDDEGESSVAADDDGGNDVDAHATTAAMTTTMEGSSSQRSTTSTSTSASASSSSSSGGRSSVVDLDAALALAVSAAITARFGAVASSRLSARTLQRALGAYMIVVAPLVPARAYLIPSRDDYAIDGGPPVDGDDGRTPTPPPTLERLLPISLVGIFSGFLSGMFGVGGGTVVVPSLVLATDMPYHSALGTSLCAMVLPAAVGTYTNARLGNVNWRVAPFLAAGSAAGAFVGAREVGLNVDEGVLKMGFSCLMLVLGVRTWRKGSR</sequence>